<feature type="compositionally biased region" description="Basic residues" evidence="1">
    <location>
        <begin position="18"/>
        <end position="27"/>
    </location>
</feature>
<dbReference type="AlphaFoldDB" id="A0A6J4HJY7"/>
<organism evidence="2">
    <name type="scientific">uncultured Acidimicrobiales bacterium</name>
    <dbReference type="NCBI Taxonomy" id="310071"/>
    <lineage>
        <taxon>Bacteria</taxon>
        <taxon>Bacillati</taxon>
        <taxon>Actinomycetota</taxon>
        <taxon>Acidimicrobiia</taxon>
        <taxon>Acidimicrobiales</taxon>
        <taxon>environmental samples</taxon>
    </lineage>
</organism>
<protein>
    <submittedName>
        <fullName evidence="2">Cold shock protein of CSP family</fullName>
    </submittedName>
</protein>
<sequence length="66" mass="7563">GNRYCEVLQRGKGLRLHLPPRRRRRVRPLLQHRGLGLQDPRGGPAGRVRRRPWAQGRRGPEGPGDL</sequence>
<evidence type="ECO:0000256" key="1">
    <source>
        <dbReference type="SAM" id="MobiDB-lite"/>
    </source>
</evidence>
<feature type="non-terminal residue" evidence="2">
    <location>
        <position position="1"/>
    </location>
</feature>
<feature type="non-terminal residue" evidence="2">
    <location>
        <position position="66"/>
    </location>
</feature>
<evidence type="ECO:0000313" key="2">
    <source>
        <dbReference type="EMBL" id="CAA9224229.1"/>
    </source>
</evidence>
<reference evidence="2" key="1">
    <citation type="submission" date="2020-02" db="EMBL/GenBank/DDBJ databases">
        <authorList>
            <person name="Meier V. D."/>
        </authorList>
    </citation>
    <scope>NUCLEOTIDE SEQUENCE</scope>
    <source>
        <strain evidence="2">AVDCRST_MAG76</strain>
    </source>
</reference>
<name>A0A6J4HJY7_9ACTN</name>
<feature type="region of interest" description="Disordered" evidence="1">
    <location>
        <begin position="18"/>
        <end position="66"/>
    </location>
</feature>
<accession>A0A6J4HJY7</accession>
<proteinExistence type="predicted"/>
<dbReference type="EMBL" id="CADCSZ010000051">
    <property type="protein sequence ID" value="CAA9224229.1"/>
    <property type="molecule type" value="Genomic_DNA"/>
</dbReference>
<gene>
    <name evidence="2" type="ORF">AVDCRST_MAG76-877</name>
</gene>